<dbReference type="EMBL" id="CP141881">
    <property type="protein sequence ID" value="WRT63835.1"/>
    <property type="molecule type" value="Genomic_DNA"/>
</dbReference>
<evidence type="ECO:0000256" key="1">
    <source>
        <dbReference type="SAM" id="MobiDB-lite"/>
    </source>
</evidence>
<gene>
    <name evidence="2" type="ORF">IL334_000760</name>
</gene>
<feature type="region of interest" description="Disordered" evidence="1">
    <location>
        <begin position="1"/>
        <end position="62"/>
    </location>
</feature>
<evidence type="ECO:0000313" key="3">
    <source>
        <dbReference type="Proteomes" id="UP001329825"/>
    </source>
</evidence>
<evidence type="ECO:0008006" key="4">
    <source>
        <dbReference type="Google" id="ProtNLM"/>
    </source>
</evidence>
<evidence type="ECO:0000313" key="2">
    <source>
        <dbReference type="EMBL" id="WRT63835.1"/>
    </source>
</evidence>
<sequence>MPVKRELLIDPYTSQEGEDEKPPQTPTKKKPSKSMTPSPKKTKTAPSPGTSSAATTPIDKDGLSAKGKYALMIIEKGIEKLDKADVEAATGLKARQQADMTRKDGKGALWKSLMGAIEKL</sequence>
<protein>
    <recommendedName>
        <fullName evidence="4">Nascent polypeptide-associated complex subunit alpha-like UBA domain-containing protein</fullName>
    </recommendedName>
</protein>
<name>A0ABZ1CQ12_9TREE</name>
<dbReference type="RefSeq" id="XP_062788575.1">
    <property type="nucleotide sequence ID" value="XM_062932524.1"/>
</dbReference>
<proteinExistence type="predicted"/>
<reference evidence="2 3" key="1">
    <citation type="submission" date="2024-01" db="EMBL/GenBank/DDBJ databases">
        <title>Comparative genomics of Cryptococcus and Kwoniella reveals pathogenesis evolution and contrasting modes of karyotype evolution via chromosome fusion or intercentromeric recombination.</title>
        <authorList>
            <person name="Coelho M.A."/>
            <person name="David-Palma M."/>
            <person name="Shea T."/>
            <person name="Bowers K."/>
            <person name="McGinley-Smith S."/>
            <person name="Mohammad A.W."/>
            <person name="Gnirke A."/>
            <person name="Yurkov A.M."/>
            <person name="Nowrousian M."/>
            <person name="Sun S."/>
            <person name="Cuomo C.A."/>
            <person name="Heitman J."/>
        </authorList>
    </citation>
    <scope>NUCLEOTIDE SEQUENCE [LARGE SCALE GENOMIC DNA]</scope>
    <source>
        <strain evidence="2">CBS 11374</strain>
    </source>
</reference>
<dbReference type="GeneID" id="87952891"/>
<feature type="compositionally biased region" description="Low complexity" evidence="1">
    <location>
        <begin position="33"/>
        <end position="57"/>
    </location>
</feature>
<dbReference type="Proteomes" id="UP001329825">
    <property type="component" value="Chromosome 1"/>
</dbReference>
<organism evidence="2 3">
    <name type="scientific">Kwoniella shivajii</name>
    <dbReference type="NCBI Taxonomy" id="564305"/>
    <lineage>
        <taxon>Eukaryota</taxon>
        <taxon>Fungi</taxon>
        <taxon>Dikarya</taxon>
        <taxon>Basidiomycota</taxon>
        <taxon>Agaricomycotina</taxon>
        <taxon>Tremellomycetes</taxon>
        <taxon>Tremellales</taxon>
        <taxon>Cryptococcaceae</taxon>
        <taxon>Kwoniella</taxon>
    </lineage>
</organism>
<accession>A0ABZ1CQ12</accession>
<keyword evidence="3" id="KW-1185">Reference proteome</keyword>